<dbReference type="OrthoDB" id="2448606at2759"/>
<dbReference type="AlphaFoldDB" id="A0A1Y2GY54"/>
<organism evidence="1 2">
    <name type="scientific">Lobosporangium transversale</name>
    <dbReference type="NCBI Taxonomy" id="64571"/>
    <lineage>
        <taxon>Eukaryota</taxon>
        <taxon>Fungi</taxon>
        <taxon>Fungi incertae sedis</taxon>
        <taxon>Mucoromycota</taxon>
        <taxon>Mortierellomycotina</taxon>
        <taxon>Mortierellomycetes</taxon>
        <taxon>Mortierellales</taxon>
        <taxon>Mortierellaceae</taxon>
        <taxon>Lobosporangium</taxon>
    </lineage>
</organism>
<dbReference type="InParanoid" id="A0A1Y2GY54"/>
<reference evidence="1 2" key="1">
    <citation type="submission" date="2016-07" db="EMBL/GenBank/DDBJ databases">
        <title>Pervasive Adenine N6-methylation of Active Genes in Fungi.</title>
        <authorList>
            <consortium name="DOE Joint Genome Institute"/>
            <person name="Mondo S.J."/>
            <person name="Dannebaum R.O."/>
            <person name="Kuo R.C."/>
            <person name="Labutti K."/>
            <person name="Haridas S."/>
            <person name="Kuo A."/>
            <person name="Salamov A."/>
            <person name="Ahrendt S.R."/>
            <person name="Lipzen A."/>
            <person name="Sullivan W."/>
            <person name="Andreopoulos W.B."/>
            <person name="Clum A."/>
            <person name="Lindquist E."/>
            <person name="Daum C."/>
            <person name="Ramamoorthy G.K."/>
            <person name="Gryganskyi A."/>
            <person name="Culley D."/>
            <person name="Magnuson J.K."/>
            <person name="James T.Y."/>
            <person name="O'Malley M.A."/>
            <person name="Stajich J.E."/>
            <person name="Spatafora J.W."/>
            <person name="Visel A."/>
            <person name="Grigoriev I.V."/>
        </authorList>
    </citation>
    <scope>NUCLEOTIDE SEQUENCE [LARGE SCALE GENOMIC DNA]</scope>
    <source>
        <strain evidence="1 2">NRRL 3116</strain>
    </source>
</reference>
<keyword evidence="2" id="KW-1185">Reference proteome</keyword>
<sequence>MAMDSVSTNLSRYLPKALETDEEPEIDHRSVIGKILGSYRECEEKDILPVFFVALYAFRHFNTWCEIVSENDVMSSVVAPILREFMTIPDHIKFKCLNSTSTASGNRKVALAQDGQARQPDIVGRTREKREVYYGEIKGTRPTIQSKNADSLRIAIFTKDSLDSLLPGLEEDLPLISFQSVGPEIVFFLGAMIGNTVIHAKISELRMPTCSSELRSMDQVFFLKLFQIQSLVRITSKRLKGKRQKHVECSSFPTLGTPFRNMSLGIRSKLKVKRGDKNVAEEKELKRKKRTA</sequence>
<dbReference type="Proteomes" id="UP000193648">
    <property type="component" value="Unassembled WGS sequence"/>
</dbReference>
<dbReference type="RefSeq" id="XP_021884965.1">
    <property type="nucleotide sequence ID" value="XM_022019603.1"/>
</dbReference>
<name>A0A1Y2GY54_9FUNG</name>
<dbReference type="STRING" id="64571.A0A1Y2GY54"/>
<protein>
    <submittedName>
        <fullName evidence="1">Uncharacterized protein</fullName>
    </submittedName>
</protein>
<dbReference type="GeneID" id="33561448"/>
<proteinExistence type="predicted"/>
<evidence type="ECO:0000313" key="1">
    <source>
        <dbReference type="EMBL" id="ORZ27238.1"/>
    </source>
</evidence>
<gene>
    <name evidence="1" type="ORF">BCR41DRAFT_151879</name>
</gene>
<accession>A0A1Y2GY54</accession>
<dbReference type="EMBL" id="MCFF01000004">
    <property type="protein sequence ID" value="ORZ27238.1"/>
    <property type="molecule type" value="Genomic_DNA"/>
</dbReference>
<evidence type="ECO:0000313" key="2">
    <source>
        <dbReference type="Proteomes" id="UP000193648"/>
    </source>
</evidence>
<comment type="caution">
    <text evidence="1">The sequence shown here is derived from an EMBL/GenBank/DDBJ whole genome shotgun (WGS) entry which is preliminary data.</text>
</comment>